<dbReference type="GO" id="GO:0005886">
    <property type="term" value="C:plasma membrane"/>
    <property type="evidence" value="ECO:0007669"/>
    <property type="project" value="UniProtKB-SubCell"/>
</dbReference>
<organism evidence="12 13">
    <name type="scientific">Halorubrum ruber</name>
    <dbReference type="NCBI Taxonomy" id="2982524"/>
    <lineage>
        <taxon>Archaea</taxon>
        <taxon>Methanobacteriati</taxon>
        <taxon>Methanobacteriota</taxon>
        <taxon>Stenosarchaea group</taxon>
        <taxon>Halobacteria</taxon>
        <taxon>Halobacteriales</taxon>
        <taxon>Haloferacaceae</taxon>
        <taxon>Halorubrum</taxon>
    </lineage>
</organism>
<evidence type="ECO:0000256" key="9">
    <source>
        <dbReference type="RuleBase" id="RU363032"/>
    </source>
</evidence>
<dbReference type="CDD" id="cd06261">
    <property type="entry name" value="TM_PBP2"/>
    <property type="match status" value="1"/>
</dbReference>
<reference evidence="12 13" key="1">
    <citation type="submission" date="2021-03" db="EMBL/GenBank/DDBJ databases">
        <title>Halorubrum sodomense MBLA0099, Whole genome shotgun sequencing.</title>
        <authorList>
            <person name="Seo M.-J."/>
            <person name="Cho E.-S."/>
            <person name="Hwang C.Y."/>
        </authorList>
    </citation>
    <scope>NUCLEOTIDE SEQUENCE [LARGE SCALE GENOMIC DNA]</scope>
    <source>
        <strain evidence="12 13">MBLA0099</strain>
    </source>
</reference>
<dbReference type="PROSITE" id="PS51257">
    <property type="entry name" value="PROKAR_LIPOPROTEIN"/>
    <property type="match status" value="1"/>
</dbReference>
<dbReference type="PANTHER" id="PTHR30425">
    <property type="entry name" value="PHOSPHATE TRANSPORT SYSTEM PERMEASE PROTEIN PST"/>
    <property type="match status" value="1"/>
</dbReference>
<evidence type="ECO:0000256" key="2">
    <source>
        <dbReference type="ARBA" id="ARBA00007069"/>
    </source>
</evidence>
<evidence type="ECO:0000256" key="8">
    <source>
        <dbReference type="ARBA" id="ARBA00023136"/>
    </source>
</evidence>
<feature type="domain" description="ABC transmembrane type-1" evidence="11">
    <location>
        <begin position="143"/>
        <end position="355"/>
    </location>
</feature>
<feature type="transmembrane region" description="Helical" evidence="9">
    <location>
        <begin position="21"/>
        <end position="41"/>
    </location>
</feature>
<dbReference type="PROSITE" id="PS50928">
    <property type="entry name" value="ABC_TM1"/>
    <property type="match status" value="1"/>
</dbReference>
<dbReference type="InterPro" id="IPR035906">
    <property type="entry name" value="MetI-like_sf"/>
</dbReference>
<evidence type="ECO:0000313" key="12">
    <source>
        <dbReference type="EMBL" id="QUO48811.1"/>
    </source>
</evidence>
<dbReference type="Proteomes" id="UP000679341">
    <property type="component" value="Chromosome"/>
</dbReference>
<dbReference type="RefSeq" id="WP_017344308.1">
    <property type="nucleotide sequence ID" value="NZ_CP073695.1"/>
</dbReference>
<gene>
    <name evidence="12" type="primary">pstC</name>
    <name evidence="12" type="ORF">J7656_05570</name>
</gene>
<keyword evidence="4 10" id="KW-1003">Cell membrane</keyword>
<feature type="transmembrane region" description="Helical" evidence="9">
    <location>
        <begin position="332"/>
        <end position="354"/>
    </location>
</feature>
<keyword evidence="6 9" id="KW-0812">Transmembrane</keyword>
<keyword evidence="3 9" id="KW-0813">Transport</keyword>
<dbReference type="OrthoDB" id="301029at2157"/>
<evidence type="ECO:0000256" key="4">
    <source>
        <dbReference type="ARBA" id="ARBA00022475"/>
    </source>
</evidence>
<keyword evidence="8 9" id="KW-0472">Membrane</keyword>
<dbReference type="EMBL" id="CP073695">
    <property type="protein sequence ID" value="QUO48811.1"/>
    <property type="molecule type" value="Genomic_DNA"/>
</dbReference>
<dbReference type="InterPro" id="IPR051124">
    <property type="entry name" value="Phosphate_Transport_Permease"/>
</dbReference>
<evidence type="ECO:0000313" key="13">
    <source>
        <dbReference type="Proteomes" id="UP000679341"/>
    </source>
</evidence>
<feature type="transmembrane region" description="Helical" evidence="9">
    <location>
        <begin position="220"/>
        <end position="242"/>
    </location>
</feature>
<protein>
    <recommendedName>
        <fullName evidence="10">Phosphate transport system permease protein</fullName>
    </recommendedName>
</protein>
<comment type="similarity">
    <text evidence="2 10">Belongs to the binding-protein-dependent transport system permease family. CysTW subfamily.</text>
</comment>
<dbReference type="GO" id="GO:0006817">
    <property type="term" value="P:phosphate ion transport"/>
    <property type="evidence" value="ECO:0007669"/>
    <property type="project" value="UniProtKB-KW"/>
</dbReference>
<evidence type="ECO:0000256" key="7">
    <source>
        <dbReference type="ARBA" id="ARBA00022989"/>
    </source>
</evidence>
<evidence type="ECO:0000256" key="10">
    <source>
        <dbReference type="RuleBase" id="RU363054"/>
    </source>
</evidence>
<comment type="subcellular location">
    <subcellularLocation>
        <location evidence="1 9">Cell membrane</location>
        <topology evidence="1 9">Multi-pass membrane protein</topology>
    </subcellularLocation>
</comment>
<keyword evidence="5 10" id="KW-0592">Phosphate transport</keyword>
<evidence type="ECO:0000259" key="11">
    <source>
        <dbReference type="PROSITE" id="PS50928"/>
    </source>
</evidence>
<evidence type="ECO:0000256" key="3">
    <source>
        <dbReference type="ARBA" id="ARBA00022448"/>
    </source>
</evidence>
<dbReference type="GO" id="GO:0005315">
    <property type="term" value="F:phosphate transmembrane transporter activity"/>
    <property type="evidence" value="ECO:0007669"/>
    <property type="project" value="InterPro"/>
</dbReference>
<dbReference type="SUPFAM" id="SSF161098">
    <property type="entry name" value="MetI-like"/>
    <property type="match status" value="1"/>
</dbReference>
<comment type="function">
    <text evidence="10">Part of the binding-protein-dependent transport system for phosphate; probably responsible for the translocation of the substrate across the membrane.</text>
</comment>
<dbReference type="Pfam" id="PF00528">
    <property type="entry name" value="BPD_transp_1"/>
    <property type="match status" value="1"/>
</dbReference>
<name>A0A8T8LQR4_9EURY</name>
<feature type="transmembrane region" description="Helical" evidence="9">
    <location>
        <begin position="184"/>
        <end position="208"/>
    </location>
</feature>
<feature type="transmembrane region" description="Helical" evidence="9">
    <location>
        <begin position="47"/>
        <end position="64"/>
    </location>
</feature>
<feature type="transmembrane region" description="Helical" evidence="9">
    <location>
        <begin position="76"/>
        <end position="95"/>
    </location>
</feature>
<sequence>MKLSNTSIAGFEGRSVTDADRGVLLTGLVGGACLLVAFGLFLSNSTLTVVPVSGFLAATAYGWFNHQAATVKSVTFLATVATTVILGLISIFLIARSIPVFQHMGIRIFGLTEPVRVFGVTLIPGVGELWSTSGDVYSLTPMIWGTLMTTVIAMLVAGPLGVAGAVFIAEIAPPTVRESVKPGIEILAGIPSIVYGWLGFVLISPFVYDHLGTPGLGNMAIVGVVIGLMALPTVVSVAEDALTSVPNSMKDGSLALGATDWQTIKGITMPASFSGVSAAVLLGVGRAVGETMAATVILSNVVQLPEPLYNVFGNTISLTSLIASQYGNADGMHMQALFAAGVVLFVSVMFLSIVSQAVESRMKRKLEGQA</sequence>
<dbReference type="InterPro" id="IPR000515">
    <property type="entry name" value="MetI-like"/>
</dbReference>
<proteinExistence type="inferred from homology"/>
<evidence type="ECO:0000256" key="1">
    <source>
        <dbReference type="ARBA" id="ARBA00004651"/>
    </source>
</evidence>
<dbReference type="Gene3D" id="1.10.3720.10">
    <property type="entry name" value="MetI-like"/>
    <property type="match status" value="1"/>
</dbReference>
<feature type="transmembrane region" description="Helical" evidence="9">
    <location>
        <begin position="142"/>
        <end position="172"/>
    </location>
</feature>
<keyword evidence="7 9" id="KW-1133">Transmembrane helix</keyword>
<dbReference type="KEGG" id="hss:J7656_05570"/>
<dbReference type="InterPro" id="IPR011864">
    <property type="entry name" value="Phosphate_PstC"/>
</dbReference>
<evidence type="ECO:0000256" key="6">
    <source>
        <dbReference type="ARBA" id="ARBA00022692"/>
    </source>
</evidence>
<dbReference type="PANTHER" id="PTHR30425:SF1">
    <property type="entry name" value="PHOSPHATE TRANSPORT SYSTEM PERMEASE PROTEIN PSTC"/>
    <property type="match status" value="1"/>
</dbReference>
<evidence type="ECO:0000256" key="5">
    <source>
        <dbReference type="ARBA" id="ARBA00022592"/>
    </source>
</evidence>
<dbReference type="GeneID" id="64826988"/>
<keyword evidence="13" id="KW-1185">Reference proteome</keyword>
<dbReference type="NCBIfam" id="TIGR02138">
    <property type="entry name" value="phosphate_pstC"/>
    <property type="match status" value="1"/>
</dbReference>
<accession>A0A8T8LQR4</accession>
<dbReference type="AlphaFoldDB" id="A0A8T8LQR4"/>